<sequence length="133" mass="14802">MTTPSTSSTADEPSPYRESLNVNECYIQWGKQQPHQNNLSFCCDENNVKRLIRAAPLECWYVSLYARPPNVLPPPIFLSPGSLGVALTAQAMPNFRGYMLVSFNTKSIMAADMKNFQFAMPMPAGSMASSYPR</sequence>
<protein>
    <submittedName>
        <fullName evidence="2">Uncharacterized protein</fullName>
    </submittedName>
</protein>
<reference evidence="2" key="1">
    <citation type="submission" date="2022-11" db="UniProtKB">
        <authorList>
            <consortium name="WormBaseParasite"/>
        </authorList>
    </citation>
    <scope>IDENTIFICATION</scope>
</reference>
<keyword evidence="1" id="KW-1185">Reference proteome</keyword>
<organism evidence="1 2">
    <name type="scientific">Romanomermis culicivorax</name>
    <name type="common">Nematode worm</name>
    <dbReference type="NCBI Taxonomy" id="13658"/>
    <lineage>
        <taxon>Eukaryota</taxon>
        <taxon>Metazoa</taxon>
        <taxon>Ecdysozoa</taxon>
        <taxon>Nematoda</taxon>
        <taxon>Enoplea</taxon>
        <taxon>Dorylaimia</taxon>
        <taxon>Mermithida</taxon>
        <taxon>Mermithoidea</taxon>
        <taxon>Mermithidae</taxon>
        <taxon>Romanomermis</taxon>
    </lineage>
</organism>
<name>A0A915IP04_ROMCU</name>
<dbReference type="WBParaSite" id="nRc.2.0.1.t15173-RA">
    <property type="protein sequence ID" value="nRc.2.0.1.t15173-RA"/>
    <property type="gene ID" value="nRc.2.0.1.g15173"/>
</dbReference>
<evidence type="ECO:0000313" key="1">
    <source>
        <dbReference type="Proteomes" id="UP000887565"/>
    </source>
</evidence>
<dbReference type="AlphaFoldDB" id="A0A915IP04"/>
<dbReference type="Proteomes" id="UP000887565">
    <property type="component" value="Unplaced"/>
</dbReference>
<accession>A0A915IP04</accession>
<proteinExistence type="predicted"/>
<evidence type="ECO:0000313" key="2">
    <source>
        <dbReference type="WBParaSite" id="nRc.2.0.1.t15173-RA"/>
    </source>
</evidence>